<reference evidence="4" key="2">
    <citation type="journal article" date="2005" name="Nature">
        <title>The map-based sequence of the rice genome.</title>
        <authorList>
            <consortium name="International rice genome sequencing project (IRGSP)"/>
            <person name="Matsumoto T."/>
            <person name="Wu J."/>
            <person name="Kanamori H."/>
            <person name="Katayose Y."/>
            <person name="Fujisawa M."/>
            <person name="Namiki N."/>
            <person name="Mizuno H."/>
            <person name="Yamamoto K."/>
            <person name="Antonio B.A."/>
            <person name="Baba T."/>
            <person name="Sakata K."/>
            <person name="Nagamura Y."/>
            <person name="Aoki H."/>
            <person name="Arikawa K."/>
            <person name="Arita K."/>
            <person name="Bito T."/>
            <person name="Chiden Y."/>
            <person name="Fujitsuka N."/>
            <person name="Fukunaka R."/>
            <person name="Hamada M."/>
            <person name="Harada C."/>
            <person name="Hayashi A."/>
            <person name="Hijishita S."/>
            <person name="Honda M."/>
            <person name="Hosokawa S."/>
            <person name="Ichikawa Y."/>
            <person name="Idonuma A."/>
            <person name="Iijima M."/>
            <person name="Ikeda M."/>
            <person name="Ikeno M."/>
            <person name="Ito K."/>
            <person name="Ito S."/>
            <person name="Ito T."/>
            <person name="Ito Y."/>
            <person name="Ito Y."/>
            <person name="Iwabuchi A."/>
            <person name="Kamiya K."/>
            <person name="Karasawa W."/>
            <person name="Kurita K."/>
            <person name="Katagiri S."/>
            <person name="Kikuta A."/>
            <person name="Kobayashi H."/>
            <person name="Kobayashi N."/>
            <person name="Machita K."/>
            <person name="Maehara T."/>
            <person name="Masukawa M."/>
            <person name="Mizubayashi T."/>
            <person name="Mukai Y."/>
            <person name="Nagasaki H."/>
            <person name="Nagata Y."/>
            <person name="Naito S."/>
            <person name="Nakashima M."/>
            <person name="Nakama Y."/>
            <person name="Nakamichi Y."/>
            <person name="Nakamura M."/>
            <person name="Meguro A."/>
            <person name="Negishi M."/>
            <person name="Ohta I."/>
            <person name="Ohta T."/>
            <person name="Okamoto M."/>
            <person name="Ono N."/>
            <person name="Saji S."/>
            <person name="Sakaguchi M."/>
            <person name="Sakai K."/>
            <person name="Shibata M."/>
            <person name="Shimokawa T."/>
            <person name="Song J."/>
            <person name="Takazaki Y."/>
            <person name="Terasawa K."/>
            <person name="Tsugane M."/>
            <person name="Tsuji K."/>
            <person name="Ueda S."/>
            <person name="Waki K."/>
            <person name="Yamagata H."/>
            <person name="Yamamoto M."/>
            <person name="Yamamoto S."/>
            <person name="Yamane H."/>
            <person name="Yoshiki S."/>
            <person name="Yoshihara R."/>
            <person name="Yukawa K."/>
            <person name="Zhong H."/>
            <person name="Yano M."/>
            <person name="Yuan Q."/>
            <person name="Ouyang S."/>
            <person name="Liu J."/>
            <person name="Jones K.M."/>
            <person name="Gansberger K."/>
            <person name="Moffat K."/>
            <person name="Hill J."/>
            <person name="Bera J."/>
            <person name="Fadrosh D."/>
            <person name="Jin S."/>
            <person name="Johri S."/>
            <person name="Kim M."/>
            <person name="Overton L."/>
            <person name="Reardon M."/>
            <person name="Tsitrin T."/>
            <person name="Vuong H."/>
            <person name="Weaver B."/>
            <person name="Ciecko A."/>
            <person name="Tallon L."/>
            <person name="Jackson J."/>
            <person name="Pai G."/>
            <person name="Aken S.V."/>
            <person name="Utterback T."/>
            <person name="Reidmuller S."/>
            <person name="Feldblyum T."/>
            <person name="Hsiao J."/>
            <person name="Zismann V."/>
            <person name="Iobst S."/>
            <person name="de Vazeille A.R."/>
            <person name="Buell C.R."/>
            <person name="Ying K."/>
            <person name="Li Y."/>
            <person name="Lu T."/>
            <person name="Huang Y."/>
            <person name="Zhao Q."/>
            <person name="Feng Q."/>
            <person name="Zhang L."/>
            <person name="Zhu J."/>
            <person name="Weng Q."/>
            <person name="Mu J."/>
            <person name="Lu Y."/>
            <person name="Fan D."/>
            <person name="Liu Y."/>
            <person name="Guan J."/>
            <person name="Zhang Y."/>
            <person name="Yu S."/>
            <person name="Liu X."/>
            <person name="Zhang Y."/>
            <person name="Hong G."/>
            <person name="Han B."/>
            <person name="Choisne N."/>
            <person name="Demange N."/>
            <person name="Orjeda G."/>
            <person name="Samain S."/>
            <person name="Cattolico L."/>
            <person name="Pelletier E."/>
            <person name="Couloux A."/>
            <person name="Segurens B."/>
            <person name="Wincker P."/>
            <person name="D'Hont A."/>
            <person name="Scarpelli C."/>
            <person name="Weissenbach J."/>
            <person name="Salanoubat M."/>
            <person name="Quetier F."/>
            <person name="Yu Y."/>
            <person name="Kim H.R."/>
            <person name="Rambo T."/>
            <person name="Currie J."/>
            <person name="Collura K."/>
            <person name="Luo M."/>
            <person name="Yang T."/>
            <person name="Ammiraju J.S.S."/>
            <person name="Engler F."/>
            <person name="Soderlund C."/>
            <person name="Wing R.A."/>
            <person name="Palmer L.E."/>
            <person name="de la Bastide M."/>
            <person name="Spiegel L."/>
            <person name="Nascimento L."/>
            <person name="Zutavern T."/>
            <person name="O'Shaughnessy A."/>
            <person name="Dike S."/>
            <person name="Dedhia N."/>
            <person name="Preston R."/>
            <person name="Balija V."/>
            <person name="McCombie W.R."/>
            <person name="Chow T."/>
            <person name="Chen H."/>
            <person name="Chung M."/>
            <person name="Chen C."/>
            <person name="Shaw J."/>
            <person name="Wu H."/>
            <person name="Hsiao K."/>
            <person name="Chao Y."/>
            <person name="Chu M."/>
            <person name="Cheng C."/>
            <person name="Hour A."/>
            <person name="Lee P."/>
            <person name="Lin S."/>
            <person name="Lin Y."/>
            <person name="Liou J."/>
            <person name="Liu S."/>
            <person name="Hsing Y."/>
            <person name="Raghuvanshi S."/>
            <person name="Mohanty A."/>
            <person name="Bharti A.K."/>
            <person name="Gaur A."/>
            <person name="Gupta V."/>
            <person name="Kumar D."/>
            <person name="Ravi V."/>
            <person name="Vij S."/>
            <person name="Kapur A."/>
            <person name="Khurana P."/>
            <person name="Khurana P."/>
            <person name="Khurana J.P."/>
            <person name="Tyagi A.K."/>
            <person name="Gaikwad K."/>
            <person name="Singh A."/>
            <person name="Dalal V."/>
            <person name="Srivastava S."/>
            <person name="Dixit A."/>
            <person name="Pal A.K."/>
            <person name="Ghazi I.A."/>
            <person name="Yadav M."/>
            <person name="Pandit A."/>
            <person name="Bhargava A."/>
            <person name="Sureshbabu K."/>
            <person name="Batra K."/>
            <person name="Sharma T.R."/>
            <person name="Mohapatra T."/>
            <person name="Singh N.K."/>
            <person name="Messing J."/>
            <person name="Nelson A.B."/>
            <person name="Fuks G."/>
            <person name="Kavchok S."/>
            <person name="Keizer G."/>
            <person name="Linton E."/>
            <person name="Llaca V."/>
            <person name="Song R."/>
            <person name="Tanyolac B."/>
            <person name="Young S."/>
            <person name="Ho-Il K."/>
            <person name="Hahn J.H."/>
            <person name="Sangsakoo G."/>
            <person name="Vanavichit A."/>
            <person name="de Mattos Luiz.A.T."/>
            <person name="Zimmer P.D."/>
            <person name="Malone G."/>
            <person name="Dellagostin O."/>
            <person name="de Oliveira A.C."/>
            <person name="Bevan M."/>
            <person name="Bancroft I."/>
            <person name="Minx P."/>
            <person name="Cordum H."/>
            <person name="Wilson R."/>
            <person name="Cheng Z."/>
            <person name="Jin W."/>
            <person name="Jiang J."/>
            <person name="Leong S.A."/>
            <person name="Iwama H."/>
            <person name="Gojobori T."/>
            <person name="Itoh T."/>
            <person name="Niimura Y."/>
            <person name="Fujii Y."/>
            <person name="Habara T."/>
            <person name="Sakai H."/>
            <person name="Sato Y."/>
            <person name="Wilson G."/>
            <person name="Kumar K."/>
            <person name="McCouch S."/>
            <person name="Juretic N."/>
            <person name="Hoen D."/>
            <person name="Wright S."/>
            <person name="Bruskiewich R."/>
            <person name="Bureau T."/>
            <person name="Miyao A."/>
            <person name="Hirochika H."/>
            <person name="Nishikawa T."/>
            <person name="Kadowaki K."/>
            <person name="Sugiura M."/>
            <person name="Burr B."/>
            <person name="Sasaki T."/>
        </authorList>
    </citation>
    <scope>NUCLEOTIDE SEQUENCE [LARGE SCALE GENOMIC DNA]</scope>
    <source>
        <strain evidence="4">cv. Nipponbare</strain>
    </source>
</reference>
<proteinExistence type="predicted"/>
<evidence type="ECO:0000313" key="4">
    <source>
        <dbReference type="Proteomes" id="UP000000763"/>
    </source>
</evidence>
<organism evidence="3">
    <name type="scientific">Oryza sativa subsp. japonica</name>
    <name type="common">Rice</name>
    <dbReference type="NCBI Taxonomy" id="39947"/>
    <lineage>
        <taxon>Eukaryota</taxon>
        <taxon>Viridiplantae</taxon>
        <taxon>Streptophyta</taxon>
        <taxon>Embryophyta</taxon>
        <taxon>Tracheophyta</taxon>
        <taxon>Spermatophyta</taxon>
        <taxon>Magnoliopsida</taxon>
        <taxon>Liliopsida</taxon>
        <taxon>Poales</taxon>
        <taxon>Poaceae</taxon>
        <taxon>BOP clade</taxon>
        <taxon>Oryzoideae</taxon>
        <taxon>Oryzeae</taxon>
        <taxon>Oryzinae</taxon>
        <taxon>Oryza</taxon>
        <taxon>Oryza sativa</taxon>
    </lineage>
</organism>
<dbReference type="EMBL" id="AP005832">
    <property type="protein sequence ID" value="BAC92602.1"/>
    <property type="molecule type" value="Genomic_DNA"/>
</dbReference>
<sequence>MDYSGEENSDGGAVISEWNRDDRNRHVVKTMEAEDKSSAAARALEITDLSDIHRNVMATMWFSSGSIATATIVATAKSRRPHADSLAAGCSPRENGSRQPPLRFR</sequence>
<reference evidence="4" key="3">
    <citation type="journal article" date="2008" name="Nucleic Acids Res.">
        <title>The rice annotation project database (RAP-DB): 2008 update.</title>
        <authorList>
            <consortium name="The rice annotation project (RAP)"/>
        </authorList>
    </citation>
    <scope>GENOME REANNOTATION</scope>
    <source>
        <strain evidence="4">cv. Nipponbare</strain>
    </source>
</reference>
<evidence type="ECO:0000313" key="3">
    <source>
        <dbReference type="EMBL" id="BAC92673.1"/>
    </source>
</evidence>
<feature type="region of interest" description="Disordered" evidence="1">
    <location>
        <begin position="1"/>
        <end position="22"/>
    </location>
</feature>
<gene>
    <name evidence="3" type="primary">B1101E07.143</name>
    <name evidence="2" type="synonym">B1136D08.105</name>
</gene>
<evidence type="ECO:0000256" key="1">
    <source>
        <dbReference type="SAM" id="MobiDB-lite"/>
    </source>
</evidence>
<name>Q6YS39_ORYSJ</name>
<feature type="region of interest" description="Disordered" evidence="1">
    <location>
        <begin position="78"/>
        <end position="105"/>
    </location>
</feature>
<dbReference type="Proteomes" id="UP000000763">
    <property type="component" value="Chromosome 8"/>
</dbReference>
<reference evidence="3" key="1">
    <citation type="journal article" date="2004" name="Plant Cell">
        <title>Composition and structure of the centromeric region of rice chromosome 8.</title>
        <authorList>
            <person name="Wu J."/>
            <person name="Yamagata H."/>
            <person name="Hayashi-Tsugane M."/>
            <person name="Hijishita S."/>
            <person name="Fujisawa M."/>
            <person name="Shibata M."/>
            <person name="Itoh Y."/>
            <person name="Nakamura M."/>
            <person name="Sakaguchi M."/>
            <person name="Yoshihara R."/>
            <person name="Kobayashi H."/>
            <person name="Itoh K."/>
            <person name="Karasawa W."/>
            <person name="Yamamoto M."/>
            <person name="Saji S."/>
            <person name="Katagiri S."/>
            <person name="Kanamori H."/>
            <person name="Namiki N."/>
            <person name="Katayose Y."/>
            <person name="Matsumoto T."/>
            <person name="Sasaki T."/>
        </authorList>
    </citation>
    <scope>NUCLEOTIDE SEQUENCE</scope>
</reference>
<evidence type="ECO:0000313" key="2">
    <source>
        <dbReference type="EMBL" id="BAC92602.1"/>
    </source>
</evidence>
<protein>
    <submittedName>
        <fullName evidence="3">Uncharacterized protein</fullName>
    </submittedName>
</protein>
<dbReference type="EMBL" id="AP006482">
    <property type="protein sequence ID" value="BAC92673.1"/>
    <property type="molecule type" value="Genomic_DNA"/>
</dbReference>
<accession>Q6YS39</accession>
<dbReference type="AlphaFoldDB" id="Q6YS39"/>